<dbReference type="Proteomes" id="UP000775877">
    <property type="component" value="Unassembled WGS sequence"/>
</dbReference>
<keyword evidence="2 6" id="KW-0689">Ribosomal protein</keyword>
<dbReference type="GO" id="GO:0006412">
    <property type="term" value="P:translation"/>
    <property type="evidence" value="ECO:0007669"/>
    <property type="project" value="InterPro"/>
</dbReference>
<proteinExistence type="inferred from homology"/>
<evidence type="ECO:0000256" key="3">
    <source>
        <dbReference type="ARBA" id="ARBA00023274"/>
    </source>
</evidence>
<dbReference type="NCBIfam" id="TIGR00012">
    <property type="entry name" value="L29"/>
    <property type="match status" value="1"/>
</dbReference>
<dbReference type="InterPro" id="IPR036049">
    <property type="entry name" value="Ribosomal_uL29_sf"/>
</dbReference>
<sequence length="72" mass="7829">MAEKKTTKKKTEAKAVKKDGFDGLGVAEASLELQKVILSVKAGEETDTSKVKKLKKHIARLKTAENNSSDNN</sequence>
<keyword evidence="3" id="KW-0687">Ribonucleoprotein</keyword>
<comment type="similarity">
    <text evidence="1">Belongs to the universal ribosomal protein uL29 family.</text>
</comment>
<comment type="caution">
    <text evidence="6">The sequence shown here is derived from an EMBL/GenBank/DDBJ whole genome shotgun (WGS) entry which is preliminary data.</text>
</comment>
<evidence type="ECO:0000256" key="2">
    <source>
        <dbReference type="ARBA" id="ARBA00022980"/>
    </source>
</evidence>
<accession>A0A955L2E5</accession>
<reference evidence="6" key="2">
    <citation type="journal article" date="2021" name="Microbiome">
        <title>Successional dynamics and alternative stable states in a saline activated sludge microbial community over 9 years.</title>
        <authorList>
            <person name="Wang Y."/>
            <person name="Ye J."/>
            <person name="Ju F."/>
            <person name="Liu L."/>
            <person name="Boyd J.A."/>
            <person name="Deng Y."/>
            <person name="Parks D.H."/>
            <person name="Jiang X."/>
            <person name="Yin X."/>
            <person name="Woodcroft B.J."/>
            <person name="Tyson G.W."/>
            <person name="Hugenholtz P."/>
            <person name="Polz M.F."/>
            <person name="Zhang T."/>
        </authorList>
    </citation>
    <scope>NUCLEOTIDE SEQUENCE</scope>
    <source>
        <strain evidence="6">HKST-UBA13</strain>
    </source>
</reference>
<dbReference type="Gene3D" id="1.10.287.310">
    <property type="match status" value="1"/>
</dbReference>
<name>A0A955L2E5_9BACT</name>
<dbReference type="SUPFAM" id="SSF46561">
    <property type="entry name" value="Ribosomal protein L29 (L29p)"/>
    <property type="match status" value="1"/>
</dbReference>
<dbReference type="AlphaFoldDB" id="A0A955L2E5"/>
<evidence type="ECO:0000313" key="6">
    <source>
        <dbReference type="EMBL" id="MCA9381638.1"/>
    </source>
</evidence>
<dbReference type="InterPro" id="IPR001854">
    <property type="entry name" value="Ribosomal_uL29"/>
</dbReference>
<dbReference type="GO" id="GO:0003735">
    <property type="term" value="F:structural constituent of ribosome"/>
    <property type="evidence" value="ECO:0007669"/>
    <property type="project" value="InterPro"/>
</dbReference>
<evidence type="ECO:0000313" key="7">
    <source>
        <dbReference type="Proteomes" id="UP000775877"/>
    </source>
</evidence>
<organism evidence="6 7">
    <name type="scientific">Candidatus Dojkabacteria bacterium</name>
    <dbReference type="NCBI Taxonomy" id="2099670"/>
    <lineage>
        <taxon>Bacteria</taxon>
        <taxon>Candidatus Dojkabacteria</taxon>
    </lineage>
</organism>
<evidence type="ECO:0000256" key="4">
    <source>
        <dbReference type="ARBA" id="ARBA00035204"/>
    </source>
</evidence>
<dbReference type="GO" id="GO:0005840">
    <property type="term" value="C:ribosome"/>
    <property type="evidence" value="ECO:0007669"/>
    <property type="project" value="UniProtKB-KW"/>
</dbReference>
<reference evidence="6" key="1">
    <citation type="submission" date="2020-04" db="EMBL/GenBank/DDBJ databases">
        <authorList>
            <person name="Zhang T."/>
        </authorList>
    </citation>
    <scope>NUCLEOTIDE SEQUENCE</scope>
    <source>
        <strain evidence="6">HKST-UBA13</strain>
    </source>
</reference>
<gene>
    <name evidence="6" type="primary">rpmC</name>
    <name evidence="6" type="ORF">KC678_05210</name>
</gene>
<dbReference type="EMBL" id="JAGQLJ010000147">
    <property type="protein sequence ID" value="MCA9381638.1"/>
    <property type="molecule type" value="Genomic_DNA"/>
</dbReference>
<evidence type="ECO:0000256" key="1">
    <source>
        <dbReference type="ARBA" id="ARBA00009254"/>
    </source>
</evidence>
<evidence type="ECO:0000256" key="5">
    <source>
        <dbReference type="ARBA" id="ARBA00035476"/>
    </source>
</evidence>
<dbReference type="GO" id="GO:1990904">
    <property type="term" value="C:ribonucleoprotein complex"/>
    <property type="evidence" value="ECO:0007669"/>
    <property type="project" value="UniProtKB-KW"/>
</dbReference>
<protein>
    <recommendedName>
        <fullName evidence="4">Large ribosomal subunit protein uL29</fullName>
    </recommendedName>
    <alternativeName>
        <fullName evidence="5">50S ribosomal protein L29</fullName>
    </alternativeName>
</protein>